<gene>
    <name evidence="1" type="ORF">RG963_05525</name>
</gene>
<organism evidence="1 2">
    <name type="scientific">Methanosarcina baikalica</name>
    <dbReference type="NCBI Taxonomy" id="3073890"/>
    <lineage>
        <taxon>Archaea</taxon>
        <taxon>Methanobacteriati</taxon>
        <taxon>Methanobacteriota</taxon>
        <taxon>Stenosarchaea group</taxon>
        <taxon>Methanomicrobia</taxon>
        <taxon>Methanosarcinales</taxon>
        <taxon>Methanosarcinaceae</taxon>
        <taxon>Methanosarcina</taxon>
    </lineage>
</organism>
<sequence>MIFSNSALHWIKSSEPVLKGFSRSLRTEGTLLAQFGGRGNAAGILKIIDSILEDEKWNWYLRDFVFPYGFYGPEEYREWLKNTGFIVKRLEMNSKDMALVGKESLPQ</sequence>
<dbReference type="EMBL" id="JAVKPK010000016">
    <property type="protein sequence ID" value="MDR7665251.1"/>
    <property type="molecule type" value="Genomic_DNA"/>
</dbReference>
<evidence type="ECO:0000313" key="1">
    <source>
        <dbReference type="EMBL" id="MDR7665251.1"/>
    </source>
</evidence>
<evidence type="ECO:0000313" key="2">
    <source>
        <dbReference type="Proteomes" id="UP001246244"/>
    </source>
</evidence>
<dbReference type="Proteomes" id="UP001246244">
    <property type="component" value="Unassembled WGS sequence"/>
</dbReference>
<comment type="caution">
    <text evidence="1">The sequence shown here is derived from an EMBL/GenBank/DDBJ whole genome shotgun (WGS) entry which is preliminary data.</text>
</comment>
<proteinExistence type="predicted"/>
<dbReference type="InterPro" id="IPR029063">
    <property type="entry name" value="SAM-dependent_MTases_sf"/>
</dbReference>
<accession>A0ABU2CZT4</accession>
<dbReference type="RefSeq" id="WP_310575300.1">
    <property type="nucleotide sequence ID" value="NZ_JAVKPK010000016.1"/>
</dbReference>
<evidence type="ECO:0008006" key="3">
    <source>
        <dbReference type="Google" id="ProtNLM"/>
    </source>
</evidence>
<reference evidence="2" key="1">
    <citation type="submission" date="2023-07" db="EMBL/GenBank/DDBJ databases">
        <title>Whole-genome sequencing of a new Methanosarcina sp. Z-7115.</title>
        <authorList>
            <person name="Zhilina T.N."/>
            <person name="Merkel A.Y."/>
        </authorList>
    </citation>
    <scope>NUCLEOTIDE SEQUENCE [LARGE SCALE GENOMIC DNA]</scope>
    <source>
        <strain evidence="2">Z-7115</strain>
    </source>
</reference>
<protein>
    <recommendedName>
        <fullName evidence="3">Biotin synthesis protein BioC</fullName>
    </recommendedName>
</protein>
<keyword evidence="2" id="KW-1185">Reference proteome</keyword>
<dbReference type="SUPFAM" id="SSF53335">
    <property type="entry name" value="S-adenosyl-L-methionine-dependent methyltransferases"/>
    <property type="match status" value="1"/>
</dbReference>
<name>A0ABU2CZT4_9EURY</name>
<dbReference type="Gene3D" id="3.40.50.150">
    <property type="entry name" value="Vaccinia Virus protein VP39"/>
    <property type="match status" value="1"/>
</dbReference>